<dbReference type="PROSITE" id="PS00107">
    <property type="entry name" value="PROTEIN_KINASE_ATP"/>
    <property type="match status" value="1"/>
</dbReference>
<evidence type="ECO:0000256" key="5">
    <source>
        <dbReference type="PROSITE-ProRule" id="PRU10141"/>
    </source>
</evidence>
<evidence type="ECO:0000313" key="8">
    <source>
        <dbReference type="EMBL" id="MDT0490791.1"/>
    </source>
</evidence>
<dbReference type="SMART" id="SM00220">
    <property type="entry name" value="S_TKc"/>
    <property type="match status" value="1"/>
</dbReference>
<dbReference type="Proteomes" id="UP001180556">
    <property type="component" value="Unassembled WGS sequence"/>
</dbReference>
<keyword evidence="9" id="KW-1185">Reference proteome</keyword>
<sequence length="539" mass="55697">MTRPLGPGDPHRAGPYRLLAELGRGGMGRVFLGVAPDGRLAAVKQVHARFAADEGFRARFRREAEASGRVSGACTAAVLDADTEAETPWLASVFVAGPSLGAAVGRSGSLPTGAVRRLAVGLATALAEIHRAGLIHRDLKPENVLLSEEGVRVIDFGIARAAESGNLTELTGTGLVVGSPAFMSPEQAEGRQLTPASDVFSLGSVLVLAATGTSPFAGPSTLQELYAVVHAEPALDAVPAGLRPLVAACLAKDPAARPTPAQLLAALGPAEPAARPWPPAVHAAIAEQRAGVDGLLAGGPDPERTVVLPPGGATAPATAPVTAVVAPATAAVTELSTPAPRRRRGRVTAAVSAVVALCLLGVGAWWYVQNDGGDGDSGPPDRYATVPTCAEAAPRLPLPERREDSDNSSDHTSMAETRCSWHERNEHLASGWDPVSHADVRWHLRRSGGYSENATRLQAKNFADDARAGRPATGLAFADEAFWEPLAADDWRSCALSVRTANLVVYVGLAGERHPAADCEEEAMKIAEAAVGAVPEGGS</sequence>
<evidence type="ECO:0000256" key="4">
    <source>
        <dbReference type="ARBA" id="ARBA00022840"/>
    </source>
</evidence>
<name>A0ABU2VYU7_9ACTN</name>
<dbReference type="Gene3D" id="1.10.510.10">
    <property type="entry name" value="Transferase(Phosphotransferase) domain 1"/>
    <property type="match status" value="1"/>
</dbReference>
<evidence type="ECO:0000256" key="1">
    <source>
        <dbReference type="ARBA" id="ARBA00022679"/>
    </source>
</evidence>
<organism evidence="8 9">
    <name type="scientific">Streptomyces stephensoniae</name>
    <dbReference type="NCBI Taxonomy" id="3375367"/>
    <lineage>
        <taxon>Bacteria</taxon>
        <taxon>Bacillati</taxon>
        <taxon>Actinomycetota</taxon>
        <taxon>Actinomycetes</taxon>
        <taxon>Kitasatosporales</taxon>
        <taxon>Streptomycetaceae</taxon>
        <taxon>Streptomyces</taxon>
    </lineage>
</organism>
<dbReference type="PROSITE" id="PS50011">
    <property type="entry name" value="PROTEIN_KINASE_DOM"/>
    <property type="match status" value="1"/>
</dbReference>
<dbReference type="InterPro" id="IPR008271">
    <property type="entry name" value="Ser/Thr_kinase_AS"/>
</dbReference>
<dbReference type="RefSeq" id="WP_311598191.1">
    <property type="nucleotide sequence ID" value="NZ_JAVRFG010000010.1"/>
</dbReference>
<dbReference type="InterPro" id="IPR011009">
    <property type="entry name" value="Kinase-like_dom_sf"/>
</dbReference>
<dbReference type="GO" id="GO:0004674">
    <property type="term" value="F:protein serine/threonine kinase activity"/>
    <property type="evidence" value="ECO:0007669"/>
    <property type="project" value="UniProtKB-EC"/>
</dbReference>
<keyword evidence="4 5" id="KW-0067">ATP-binding</keyword>
<evidence type="ECO:0000313" key="9">
    <source>
        <dbReference type="Proteomes" id="UP001180556"/>
    </source>
</evidence>
<accession>A0ABU2VYU7</accession>
<dbReference type="PANTHER" id="PTHR43289">
    <property type="entry name" value="MITOGEN-ACTIVATED PROTEIN KINASE KINASE KINASE 20-RELATED"/>
    <property type="match status" value="1"/>
</dbReference>
<feature type="binding site" evidence="5">
    <location>
        <position position="44"/>
    </location>
    <ligand>
        <name>ATP</name>
        <dbReference type="ChEBI" id="CHEBI:30616"/>
    </ligand>
</feature>
<dbReference type="CDD" id="cd14014">
    <property type="entry name" value="STKc_PknB_like"/>
    <property type="match status" value="1"/>
</dbReference>
<dbReference type="EMBL" id="JAVRFG010000010">
    <property type="protein sequence ID" value="MDT0490791.1"/>
    <property type="molecule type" value="Genomic_DNA"/>
</dbReference>
<keyword evidence="3 8" id="KW-0418">Kinase</keyword>
<dbReference type="PROSITE" id="PS00108">
    <property type="entry name" value="PROTEIN_KINASE_ST"/>
    <property type="match status" value="1"/>
</dbReference>
<gene>
    <name evidence="8" type="ORF">RM717_09765</name>
</gene>
<comment type="caution">
    <text evidence="8">The sequence shown here is derived from an EMBL/GenBank/DDBJ whole genome shotgun (WGS) entry which is preliminary data.</text>
</comment>
<evidence type="ECO:0000259" key="7">
    <source>
        <dbReference type="PROSITE" id="PS50011"/>
    </source>
</evidence>
<feature type="compositionally biased region" description="Basic and acidic residues" evidence="6">
    <location>
        <begin position="398"/>
        <end position="409"/>
    </location>
</feature>
<dbReference type="SUPFAM" id="SSF56112">
    <property type="entry name" value="Protein kinase-like (PK-like)"/>
    <property type="match status" value="1"/>
</dbReference>
<dbReference type="PANTHER" id="PTHR43289:SF34">
    <property type="entry name" value="SERINE_THREONINE-PROTEIN KINASE YBDM-RELATED"/>
    <property type="match status" value="1"/>
</dbReference>
<dbReference type="InterPro" id="IPR000719">
    <property type="entry name" value="Prot_kinase_dom"/>
</dbReference>
<proteinExistence type="predicted"/>
<dbReference type="Pfam" id="PF00069">
    <property type="entry name" value="Pkinase"/>
    <property type="match status" value="1"/>
</dbReference>
<evidence type="ECO:0000256" key="6">
    <source>
        <dbReference type="SAM" id="MobiDB-lite"/>
    </source>
</evidence>
<keyword evidence="2 5" id="KW-0547">Nucleotide-binding</keyword>
<dbReference type="EC" id="2.7.11.1" evidence="8"/>
<reference evidence="9" key="1">
    <citation type="submission" date="2023-07" db="EMBL/GenBank/DDBJ databases">
        <title>30 novel species of actinomycetes from the DSMZ collection.</title>
        <authorList>
            <person name="Nouioui I."/>
        </authorList>
    </citation>
    <scope>NUCLEOTIDE SEQUENCE [LARGE SCALE GENOMIC DNA]</scope>
    <source>
        <strain evidence="9">DSM 40932</strain>
    </source>
</reference>
<evidence type="ECO:0000256" key="3">
    <source>
        <dbReference type="ARBA" id="ARBA00022777"/>
    </source>
</evidence>
<dbReference type="InterPro" id="IPR017441">
    <property type="entry name" value="Protein_kinase_ATP_BS"/>
</dbReference>
<keyword evidence="1 8" id="KW-0808">Transferase</keyword>
<protein>
    <submittedName>
        <fullName evidence="8">Serine/threonine-protein kinase</fullName>
        <ecNumber evidence="8">2.7.11.1</ecNumber>
    </submittedName>
</protein>
<evidence type="ECO:0000256" key="2">
    <source>
        <dbReference type="ARBA" id="ARBA00022741"/>
    </source>
</evidence>
<dbReference type="Gene3D" id="3.30.200.20">
    <property type="entry name" value="Phosphorylase Kinase, domain 1"/>
    <property type="match status" value="1"/>
</dbReference>
<feature type="domain" description="Protein kinase" evidence="7">
    <location>
        <begin position="16"/>
        <end position="278"/>
    </location>
</feature>
<feature type="region of interest" description="Disordered" evidence="6">
    <location>
        <begin position="393"/>
        <end position="416"/>
    </location>
</feature>